<dbReference type="OrthoDB" id="9816424at2"/>
<dbReference type="InterPro" id="IPR007739">
    <property type="entry name" value="RgpF"/>
</dbReference>
<name>A0A4R6ZAG5_9GAMM</name>
<dbReference type="InterPro" id="IPR032719">
    <property type="entry name" value="WbsX"/>
</dbReference>
<gene>
    <name evidence="1" type="ORF">DFR29_101446</name>
</gene>
<dbReference type="Pfam" id="PF14307">
    <property type="entry name" value="Glyco_tran_WbsX"/>
    <property type="match status" value="1"/>
</dbReference>
<accession>A0A4R6ZAG5</accession>
<dbReference type="CDD" id="cd11579">
    <property type="entry name" value="Glyco_tran_WbsX"/>
    <property type="match status" value="1"/>
</dbReference>
<dbReference type="PANTHER" id="PTHR41244:SF1">
    <property type="entry name" value="GLYCOSYLTRANSFERASE"/>
    <property type="match status" value="1"/>
</dbReference>
<dbReference type="EMBL" id="SNZH01000001">
    <property type="protein sequence ID" value="TDR48822.1"/>
    <property type="molecule type" value="Genomic_DNA"/>
</dbReference>
<organism evidence="1 2">
    <name type="scientific">Tahibacter aquaticus</name>
    <dbReference type="NCBI Taxonomy" id="520092"/>
    <lineage>
        <taxon>Bacteria</taxon>
        <taxon>Pseudomonadati</taxon>
        <taxon>Pseudomonadota</taxon>
        <taxon>Gammaproteobacteria</taxon>
        <taxon>Lysobacterales</taxon>
        <taxon>Rhodanobacteraceae</taxon>
        <taxon>Tahibacter</taxon>
    </lineage>
</organism>
<reference evidence="1 2" key="1">
    <citation type="submission" date="2019-03" db="EMBL/GenBank/DDBJ databases">
        <title>Genomic Encyclopedia of Type Strains, Phase IV (KMG-IV): sequencing the most valuable type-strain genomes for metagenomic binning, comparative biology and taxonomic classification.</title>
        <authorList>
            <person name="Goeker M."/>
        </authorList>
    </citation>
    <scope>NUCLEOTIDE SEQUENCE [LARGE SCALE GENOMIC DNA]</scope>
    <source>
        <strain evidence="1 2">DSM 21667</strain>
    </source>
</reference>
<dbReference type="PANTHER" id="PTHR41244">
    <property type="entry name" value="RHAMNAN SYNTHESIS F"/>
    <property type="match status" value="1"/>
</dbReference>
<protein>
    <submittedName>
        <fullName evidence="1">Lipopolysaccharide biosynthesis protein</fullName>
    </submittedName>
</protein>
<proteinExistence type="predicted"/>
<dbReference type="AlphaFoldDB" id="A0A4R6ZAG5"/>
<dbReference type="RefSeq" id="WP_133816926.1">
    <property type="nucleotide sequence ID" value="NZ_SNZH01000001.1"/>
</dbReference>
<dbReference type="Gene3D" id="3.20.20.80">
    <property type="entry name" value="Glycosidases"/>
    <property type="match status" value="1"/>
</dbReference>
<evidence type="ECO:0000313" key="1">
    <source>
        <dbReference type="EMBL" id="TDR48822.1"/>
    </source>
</evidence>
<dbReference type="Proteomes" id="UP000295293">
    <property type="component" value="Unassembled WGS sequence"/>
</dbReference>
<keyword evidence="2" id="KW-1185">Reference proteome</keyword>
<evidence type="ECO:0000313" key="2">
    <source>
        <dbReference type="Proteomes" id="UP000295293"/>
    </source>
</evidence>
<sequence length="737" mass="83269">MANAWYWDKFVLGMRLVYRVIPLSERTKLRHTYWLAYRFPALRQVVRTAEQQVLVELDLVPLPAGSVAPNAVAQSMAGEPSADVALGSGPAKEVLKVGLPRSGACRRVHMATRAIGHVPLRKTPLATTPAVKLLAFYLPQFHPIAENDAWWGKGFTEWTNVGRALPQVEGQYQPHLPGELGYYDLRVTQVQERQVELAKLYGVGGFCFYFYWFAGKRLLEAPLLQYLENPRCDLPFALCWANENWTRRWDGYESDVLIAQAYSPEDDIAFIEHVARYMRDPRYVRVGGKPLLLVYRPSLLPDPRATAQRWRARCRELGLGDIHIALTSAFDRIDPAAIGFDAMVEFPPNNTAPPLVTDKVRKLNPGFSGNVYDWSCFPERSRRYEKPPYTFYRGVNPGWDNEARKPGVSNIFVNASPRGYQEWLVNAMRDTIARFDAPDQRLVFINAWNEWAEGAHLEPDVRLGYAWLDATRRAVEQVSGPAGARRDGRVCAIVHAYYPELLDEIFQMLAQWSTPYRLIVTTVPECEAEVRERLHGAAIDGECRVFENRGRDVLPFLRVASELADAGEELIVKLHTKRSLHRADGDIWRRDLLTKLIAAGNARRIAESFNATPALGMVAPEGHILPMNFYWGSNQESVHYLCRLMGVAECDPGHDVFAAGSMFWMRVAALRPLLDLHLDEAEFEAERGQVDGTMAHAIERCFSVSARRAGLYLASSEDTSVNAAPLEQDYAYADSSR</sequence>
<dbReference type="Pfam" id="PF05045">
    <property type="entry name" value="RgpF"/>
    <property type="match status" value="1"/>
</dbReference>
<comment type="caution">
    <text evidence="1">The sequence shown here is derived from an EMBL/GenBank/DDBJ whole genome shotgun (WGS) entry which is preliminary data.</text>
</comment>